<name>A0A485LX77_9ZZZZ</name>
<evidence type="ECO:0000313" key="1">
    <source>
        <dbReference type="EMBL" id="VFU13447.1"/>
    </source>
</evidence>
<protein>
    <submittedName>
        <fullName evidence="1">Uncharacterized protein</fullName>
    </submittedName>
</protein>
<dbReference type="InterPro" id="IPR027417">
    <property type="entry name" value="P-loop_NTPase"/>
</dbReference>
<sequence>MSYEYDMTPPEYVIDGILPADSIINGYGDPATCKSLYYHEALFCISAGIPFFGHEVKQGTVLMFVGEGLQGVLRRLRALEIKLGIQTPPFHITPVSAMLSDPGSCEEIIEAIQEIPGPIRAIGIDTLARNFGSGNENSTQDMNVAVHNLDEIRRYSGGAAIITIHHLGKMDKSTGRGSSVLRGAADMEYLFTKDKDDIVRVECTKVKDGESPEPQAFRIGTVDIDMLDRYGKKVYPPTLYSIDYTPEKGSVRVGATETAFLAIIKGISKDGDILEGEARKNLLDVGYSKQQVGSTLKRMENKGFISRNDGKIRISQ</sequence>
<dbReference type="SUPFAM" id="SSF52540">
    <property type="entry name" value="P-loop containing nucleoside triphosphate hydrolases"/>
    <property type="match status" value="1"/>
</dbReference>
<gene>
    <name evidence="1" type="ORF">SCFA_190001</name>
</gene>
<dbReference type="Pfam" id="PF13481">
    <property type="entry name" value="AAA_25"/>
    <property type="match status" value="1"/>
</dbReference>
<accession>A0A485LX77</accession>
<proteinExistence type="predicted"/>
<reference evidence="1" key="1">
    <citation type="submission" date="2019-03" db="EMBL/GenBank/DDBJ databases">
        <authorList>
            <person name="Hao L."/>
        </authorList>
    </citation>
    <scope>NUCLEOTIDE SEQUENCE</scope>
</reference>
<dbReference type="EMBL" id="CAADRM010000080">
    <property type="protein sequence ID" value="VFU13447.1"/>
    <property type="molecule type" value="Genomic_DNA"/>
</dbReference>
<organism evidence="1">
    <name type="scientific">anaerobic digester metagenome</name>
    <dbReference type="NCBI Taxonomy" id="1263854"/>
    <lineage>
        <taxon>unclassified sequences</taxon>
        <taxon>metagenomes</taxon>
        <taxon>ecological metagenomes</taxon>
    </lineage>
</organism>
<dbReference type="Gene3D" id="3.40.50.300">
    <property type="entry name" value="P-loop containing nucleotide triphosphate hydrolases"/>
    <property type="match status" value="1"/>
</dbReference>
<dbReference type="AlphaFoldDB" id="A0A485LX77"/>